<keyword evidence="2" id="KW-1185">Reference proteome</keyword>
<protein>
    <submittedName>
        <fullName evidence="1">Uncharacterized protein</fullName>
    </submittedName>
</protein>
<proteinExistence type="predicted"/>
<sequence length="77" mass="8868">MFKYDANHSVGMTSRRNRSMIVRQTATGERLRVARTAIDRALAHHTSYRCDFAVNSRINNGDRFRNRRSARSLALVS</sequence>
<organism evidence="1 2">
    <name type="scientific">Saccharopolyspora spinosa</name>
    <dbReference type="NCBI Taxonomy" id="60894"/>
    <lineage>
        <taxon>Bacteria</taxon>
        <taxon>Bacillati</taxon>
        <taxon>Actinomycetota</taxon>
        <taxon>Actinomycetes</taxon>
        <taxon>Pseudonocardiales</taxon>
        <taxon>Pseudonocardiaceae</taxon>
        <taxon>Saccharopolyspora</taxon>
    </lineage>
</organism>
<evidence type="ECO:0000313" key="1">
    <source>
        <dbReference type="EMBL" id="PKW16677.1"/>
    </source>
</evidence>
<gene>
    <name evidence="1" type="ORF">A8926_4534</name>
</gene>
<dbReference type="EMBL" id="PJNB01000001">
    <property type="protein sequence ID" value="PKW16677.1"/>
    <property type="molecule type" value="Genomic_DNA"/>
</dbReference>
<dbReference type="AlphaFoldDB" id="A0A2N3Y184"/>
<dbReference type="Proteomes" id="UP000233786">
    <property type="component" value="Unassembled WGS sequence"/>
</dbReference>
<dbReference type="STRING" id="994479.GCA_000194155_04430"/>
<reference evidence="1" key="1">
    <citation type="submission" date="2017-12" db="EMBL/GenBank/DDBJ databases">
        <title>Sequencing the genomes of 1000 Actinobacteria strains.</title>
        <authorList>
            <person name="Klenk H.-P."/>
        </authorList>
    </citation>
    <scope>NUCLEOTIDE SEQUENCE [LARGE SCALE GENOMIC DNA]</scope>
    <source>
        <strain evidence="1">DSM 44228</strain>
    </source>
</reference>
<comment type="caution">
    <text evidence="1">The sequence shown here is derived from an EMBL/GenBank/DDBJ whole genome shotgun (WGS) entry which is preliminary data.</text>
</comment>
<name>A0A2N3Y184_SACSN</name>
<evidence type="ECO:0000313" key="2">
    <source>
        <dbReference type="Proteomes" id="UP000233786"/>
    </source>
</evidence>
<accession>A0A2N3Y184</accession>